<comment type="caution">
    <text evidence="1">The sequence shown here is derived from an EMBL/GenBank/DDBJ whole genome shotgun (WGS) entry which is preliminary data.</text>
</comment>
<evidence type="ECO:0000313" key="2">
    <source>
        <dbReference type="Proteomes" id="UP001523262"/>
    </source>
</evidence>
<name>A0ABT0W8B4_9BACI</name>
<sequence>MLEIVVIALLSFVVFEIIEGICKSIKKAKVNRQFEKYQSVNIECLNFIAANHEKIEELNAEYDNDRIIKEIQAMVIEVRDGLYKIVEVNEKLNSQILDKLEKGDEINE</sequence>
<reference evidence="1 2" key="1">
    <citation type="submission" date="2022-06" db="EMBL/GenBank/DDBJ databases">
        <authorList>
            <person name="Jeon C.O."/>
        </authorList>
    </citation>
    <scope>NUCLEOTIDE SEQUENCE [LARGE SCALE GENOMIC DNA]</scope>
    <source>
        <strain evidence="1 2">KCTC 13943</strain>
    </source>
</reference>
<proteinExistence type="predicted"/>
<protein>
    <submittedName>
        <fullName evidence="1">Uncharacterized protein</fullName>
    </submittedName>
</protein>
<gene>
    <name evidence="1" type="ORF">NDK43_09390</name>
</gene>
<organism evidence="1 2">
    <name type="scientific">Neobacillus pocheonensis</name>
    <dbReference type="NCBI Taxonomy" id="363869"/>
    <lineage>
        <taxon>Bacteria</taxon>
        <taxon>Bacillati</taxon>
        <taxon>Bacillota</taxon>
        <taxon>Bacilli</taxon>
        <taxon>Bacillales</taxon>
        <taxon>Bacillaceae</taxon>
        <taxon>Neobacillus</taxon>
    </lineage>
</organism>
<keyword evidence="2" id="KW-1185">Reference proteome</keyword>
<dbReference type="Proteomes" id="UP001523262">
    <property type="component" value="Unassembled WGS sequence"/>
</dbReference>
<evidence type="ECO:0000313" key="1">
    <source>
        <dbReference type="EMBL" id="MCM2532559.1"/>
    </source>
</evidence>
<dbReference type="EMBL" id="JAMQCR010000001">
    <property type="protein sequence ID" value="MCM2532559.1"/>
    <property type="molecule type" value="Genomic_DNA"/>
</dbReference>
<accession>A0ABT0W8B4</accession>